<evidence type="ECO:0000259" key="8">
    <source>
        <dbReference type="PROSITE" id="PS50893"/>
    </source>
</evidence>
<gene>
    <name evidence="9" type="ordered locus">RCAP_rcc00155</name>
</gene>
<dbReference type="KEGG" id="rcp:RCAP_rcc00155"/>
<name>D5AL64_RHOCB</name>
<evidence type="ECO:0000256" key="4">
    <source>
        <dbReference type="ARBA" id="ARBA00022475"/>
    </source>
</evidence>
<keyword evidence="5" id="KW-0547">Nucleotide-binding</keyword>
<dbReference type="EMBL" id="CP001312">
    <property type="protein sequence ID" value="ADE83920.1"/>
    <property type="molecule type" value="Genomic_DNA"/>
</dbReference>
<dbReference type="eggNOG" id="COG4172">
    <property type="taxonomic scope" value="Bacteria"/>
</dbReference>
<dbReference type="InterPro" id="IPR003439">
    <property type="entry name" value="ABC_transporter-like_ATP-bd"/>
</dbReference>
<comment type="similarity">
    <text evidence="2">Belongs to the ABC transporter superfamily.</text>
</comment>
<reference key="1">
    <citation type="submission" date="2008-12" db="EMBL/GenBank/DDBJ databases">
        <title>Complete genome sequence of Rhodobacter capsulatus SB1003.</title>
        <authorList>
            <person name="Strnad H."/>
            <person name="Lapidus A."/>
            <person name="Vlcek C."/>
            <person name="Ulbrich P."/>
            <person name="Paces J."/>
            <person name="Maltsev N."/>
            <person name="Kumar V."/>
            <person name="Kogan Y."/>
            <person name="Milgram A."/>
            <person name="Rebrekov D."/>
            <person name="Mazur M."/>
            <person name="Cox R."/>
            <person name="Kyrpides N."/>
            <person name="Kolar M."/>
            <person name="Sachova J."/>
            <person name="Ridl J."/>
            <person name="Ivanova N."/>
            <person name="Kapatral V."/>
            <person name="Los T."/>
            <person name="Lykidis A."/>
            <person name="Mikhailova N."/>
            <person name="Reznik G."/>
            <person name="Vasieva O."/>
            <person name="Fonstein M."/>
            <person name="Paces V."/>
            <person name="Haselkorn R."/>
        </authorList>
    </citation>
    <scope>NUCLEOTIDE SEQUENCE</scope>
    <source>
        <strain>SB1003</strain>
    </source>
</reference>
<evidence type="ECO:0000256" key="7">
    <source>
        <dbReference type="ARBA" id="ARBA00023136"/>
    </source>
</evidence>
<evidence type="ECO:0000313" key="10">
    <source>
        <dbReference type="Proteomes" id="UP000002361"/>
    </source>
</evidence>
<proteinExistence type="inferred from homology"/>
<protein>
    <submittedName>
        <fullName evidence="9">Peptide ABC transporter, ATP-binding protein</fullName>
    </submittedName>
</protein>
<dbReference type="PROSITE" id="PS00211">
    <property type="entry name" value="ABC_TRANSPORTER_1"/>
    <property type="match status" value="1"/>
</dbReference>
<keyword evidence="6 9" id="KW-0067">ATP-binding</keyword>
<keyword evidence="4" id="KW-1003">Cell membrane</keyword>
<dbReference type="OrthoDB" id="9802264at2"/>
<keyword evidence="3" id="KW-0813">Transport</keyword>
<keyword evidence="7" id="KW-0472">Membrane</keyword>
<dbReference type="PANTHER" id="PTHR43297">
    <property type="entry name" value="OLIGOPEPTIDE TRANSPORT ATP-BINDING PROTEIN APPD"/>
    <property type="match status" value="1"/>
</dbReference>
<dbReference type="PROSITE" id="PS50893">
    <property type="entry name" value="ABC_TRANSPORTER_2"/>
    <property type="match status" value="2"/>
</dbReference>
<accession>D5AL64</accession>
<dbReference type="Proteomes" id="UP000002361">
    <property type="component" value="Chromosome"/>
</dbReference>
<dbReference type="Pfam" id="PF00005">
    <property type="entry name" value="ABC_tran"/>
    <property type="match status" value="2"/>
</dbReference>
<evidence type="ECO:0000256" key="3">
    <source>
        <dbReference type="ARBA" id="ARBA00022448"/>
    </source>
</evidence>
<comment type="subcellular location">
    <subcellularLocation>
        <location evidence="1">Cell inner membrane</location>
        <topology evidence="1">Peripheral membrane protein</topology>
    </subcellularLocation>
</comment>
<dbReference type="Gene3D" id="3.40.50.300">
    <property type="entry name" value="P-loop containing nucleotide triphosphate hydrolases"/>
    <property type="match status" value="2"/>
</dbReference>
<dbReference type="PANTHER" id="PTHR43297:SF7">
    <property type="entry name" value="D,D-DIPEPTIDE TRANSPORT ATP-BINDING PROTEIN DDPD-RELATED"/>
    <property type="match status" value="1"/>
</dbReference>
<evidence type="ECO:0000256" key="2">
    <source>
        <dbReference type="ARBA" id="ARBA00005417"/>
    </source>
</evidence>
<dbReference type="GO" id="GO:0005524">
    <property type="term" value="F:ATP binding"/>
    <property type="evidence" value="ECO:0007669"/>
    <property type="project" value="UniProtKB-KW"/>
</dbReference>
<reference evidence="9 10" key="2">
    <citation type="journal article" date="2010" name="J. Bacteriol.">
        <title>Complete genome sequence of the photosynthetic purple nonsulfur bacterium Rhodobacter capsulatus SB 1003.</title>
        <authorList>
            <person name="Strnad H."/>
            <person name="Lapidus A."/>
            <person name="Paces J."/>
            <person name="Ulbrich P."/>
            <person name="Vlcek C."/>
            <person name="Paces V."/>
            <person name="Haselkorn R."/>
        </authorList>
    </citation>
    <scope>NUCLEOTIDE SEQUENCE [LARGE SCALE GENOMIC DNA]</scope>
    <source>
        <strain evidence="10">ATCC BAA-309 / NBRC 16581 / SB1003</strain>
    </source>
</reference>
<dbReference type="InterPro" id="IPR027417">
    <property type="entry name" value="P-loop_NTPase"/>
</dbReference>
<organism evidence="9 10">
    <name type="scientific">Rhodobacter capsulatus (strain ATCC BAA-309 / NBRC 16581 / SB1003)</name>
    <dbReference type="NCBI Taxonomy" id="272942"/>
    <lineage>
        <taxon>Bacteria</taxon>
        <taxon>Pseudomonadati</taxon>
        <taxon>Pseudomonadota</taxon>
        <taxon>Alphaproteobacteria</taxon>
        <taxon>Rhodobacterales</taxon>
        <taxon>Rhodobacter group</taxon>
        <taxon>Rhodobacter</taxon>
    </lineage>
</organism>
<dbReference type="SMART" id="SM00382">
    <property type="entry name" value="AAA"/>
    <property type="match status" value="2"/>
</dbReference>
<dbReference type="InterPro" id="IPR050388">
    <property type="entry name" value="ABC_Ni/Peptide_Import"/>
</dbReference>
<feature type="domain" description="ABC transporter" evidence="8">
    <location>
        <begin position="263"/>
        <end position="461"/>
    </location>
</feature>
<dbReference type="HOGENOM" id="CLU_000604_86_2_5"/>
<evidence type="ECO:0000256" key="6">
    <source>
        <dbReference type="ARBA" id="ARBA00022840"/>
    </source>
</evidence>
<dbReference type="InterPro" id="IPR003593">
    <property type="entry name" value="AAA+_ATPase"/>
</dbReference>
<evidence type="ECO:0000256" key="5">
    <source>
        <dbReference type="ARBA" id="ARBA00022741"/>
    </source>
</evidence>
<evidence type="ECO:0000313" key="9">
    <source>
        <dbReference type="EMBL" id="ADE83920.1"/>
    </source>
</evidence>
<feature type="domain" description="ABC transporter" evidence="8">
    <location>
        <begin position="4"/>
        <end position="243"/>
    </location>
</feature>
<dbReference type="GO" id="GO:0016887">
    <property type="term" value="F:ATP hydrolysis activity"/>
    <property type="evidence" value="ECO:0007669"/>
    <property type="project" value="InterPro"/>
</dbReference>
<dbReference type="STRING" id="272942.RCAP_rcc00155"/>
<keyword evidence="10" id="KW-1185">Reference proteome</keyword>
<dbReference type="AlphaFoldDB" id="D5AL64"/>
<dbReference type="GeneID" id="31489116"/>
<sequence>MTLLQAKDITVTAGAERLLDPVSLDLPAGRAVTVLGESGSGKSLLAQALLGTLPGGLLAGGTLTVGETRLDPARPQGSRALWGRAIAVLPQEPWLALDPLMRGQRQVAEVHDLVAGDPAPDDRASADLAALGLEGAGAKYPWQLSGGMAQRLAFAAARACGARITVADEPTKGLDSDRRDDVLALLRRGLEGGGGLLTITHDLTLAAGLGGEILVMQGGTVVERGSAERVLAAPEHPYTQALIAADPAHWPRPDPMPEAAPLLRAERFTVARDGRTLFAPLDFTLSPGQVLGVAGPSGCGKSSLGNALLGLLPHQGRLWRDPAVPKLAFQKLWQDPPAAFPARITLAEGLDDLLARHRIDPARVAPLLDRLKLAPDLLARRPAAVSGGELQRIALLRALLLDLAFLFADEPTSRLDPVTQALTIRLMVGIGRETGMAMVIVSHDLALLEAICDRVIRLMPG</sequence>
<dbReference type="RefSeq" id="WP_013065902.1">
    <property type="nucleotide sequence ID" value="NC_014034.1"/>
</dbReference>
<dbReference type="SUPFAM" id="SSF52540">
    <property type="entry name" value="P-loop containing nucleoside triphosphate hydrolases"/>
    <property type="match status" value="2"/>
</dbReference>
<dbReference type="GO" id="GO:0005886">
    <property type="term" value="C:plasma membrane"/>
    <property type="evidence" value="ECO:0007669"/>
    <property type="project" value="UniProtKB-SubCell"/>
</dbReference>
<evidence type="ECO:0000256" key="1">
    <source>
        <dbReference type="ARBA" id="ARBA00004417"/>
    </source>
</evidence>
<dbReference type="InterPro" id="IPR017871">
    <property type="entry name" value="ABC_transporter-like_CS"/>
</dbReference>